<evidence type="ECO:0000256" key="1">
    <source>
        <dbReference type="ARBA" id="ARBA00023002"/>
    </source>
</evidence>
<sequence>MKHITMVALPDPAAENFTFDFGPALTHENLTLLSWQQARTAETKPNALLVYWGTKPADVKSVLDEFDSIEWVQLPSAGIESYQEAMTAHPDRVWTTAKGSFAKPVGEHALALTLALLRDLPDRVRATTWGPQGGQTLNGMKVVITGAGGVSQEILRLIKMFDTEVTIVRRSDAPVPGADRTVSFDQFGSVLEDADVLILGSALTAETKNMLGAAEFARMQPSSVVVNIARGGVIDTDALVDALDAGQIKGAGLDVTAPEPLPDGHPLWAMDNVIITPHSADTRDMIRTPMQDRIRANITAFAEGTDFEGVANAELGY</sequence>
<feature type="domain" description="D-isomer specific 2-hydroxyacid dehydrogenase NAD-binding" evidence="3">
    <location>
        <begin position="111"/>
        <end position="280"/>
    </location>
</feature>
<accession>A0ABV6PAS8</accession>
<dbReference type="EMBL" id="JBHLUB010000029">
    <property type="protein sequence ID" value="MFC0582224.1"/>
    <property type="molecule type" value="Genomic_DNA"/>
</dbReference>
<dbReference type="PROSITE" id="PS00671">
    <property type="entry name" value="D_2_HYDROXYACID_DH_3"/>
    <property type="match status" value="1"/>
</dbReference>
<evidence type="ECO:0000259" key="3">
    <source>
        <dbReference type="Pfam" id="PF02826"/>
    </source>
</evidence>
<proteinExistence type="predicted"/>
<dbReference type="Pfam" id="PF02826">
    <property type="entry name" value="2-Hacid_dh_C"/>
    <property type="match status" value="1"/>
</dbReference>
<evidence type="ECO:0000256" key="2">
    <source>
        <dbReference type="ARBA" id="ARBA00023027"/>
    </source>
</evidence>
<dbReference type="InterPro" id="IPR006140">
    <property type="entry name" value="D-isomer_DH_NAD-bd"/>
</dbReference>
<evidence type="ECO:0000313" key="4">
    <source>
        <dbReference type="EMBL" id="MFC0582224.1"/>
    </source>
</evidence>
<dbReference type="InterPro" id="IPR029753">
    <property type="entry name" value="D-isomer_DH_CS"/>
</dbReference>
<dbReference type="SUPFAM" id="SSF51735">
    <property type="entry name" value="NAD(P)-binding Rossmann-fold domains"/>
    <property type="match status" value="1"/>
</dbReference>
<comment type="caution">
    <text evidence="4">The sequence shown here is derived from an EMBL/GenBank/DDBJ whole genome shotgun (WGS) entry which is preliminary data.</text>
</comment>
<dbReference type="InterPro" id="IPR036291">
    <property type="entry name" value="NAD(P)-bd_dom_sf"/>
</dbReference>
<keyword evidence="2" id="KW-0520">NAD</keyword>
<dbReference type="RefSeq" id="WP_377459222.1">
    <property type="nucleotide sequence ID" value="NZ_JBHLUB010000029.1"/>
</dbReference>
<name>A0ABV6PAS8_9MICC</name>
<organism evidence="4 5">
    <name type="scientific">Micrococcoides hystricis</name>
    <dbReference type="NCBI Taxonomy" id="1572761"/>
    <lineage>
        <taxon>Bacteria</taxon>
        <taxon>Bacillati</taxon>
        <taxon>Actinomycetota</taxon>
        <taxon>Actinomycetes</taxon>
        <taxon>Micrococcales</taxon>
        <taxon>Micrococcaceae</taxon>
        <taxon>Micrococcoides</taxon>
    </lineage>
</organism>
<dbReference type="Proteomes" id="UP001589862">
    <property type="component" value="Unassembled WGS sequence"/>
</dbReference>
<dbReference type="PANTHER" id="PTHR43333">
    <property type="entry name" value="2-HACID_DH_C DOMAIN-CONTAINING PROTEIN"/>
    <property type="match status" value="1"/>
</dbReference>
<gene>
    <name evidence="4" type="ORF">ACFFFR_07490</name>
</gene>
<keyword evidence="1" id="KW-0560">Oxidoreductase</keyword>
<keyword evidence="5" id="KW-1185">Reference proteome</keyword>
<protein>
    <submittedName>
        <fullName evidence="4">NAD(P)-dependent oxidoreductase</fullName>
    </submittedName>
</protein>
<dbReference type="PANTHER" id="PTHR43333:SF1">
    <property type="entry name" value="D-ISOMER SPECIFIC 2-HYDROXYACID DEHYDROGENASE NAD-BINDING DOMAIN-CONTAINING PROTEIN"/>
    <property type="match status" value="1"/>
</dbReference>
<reference evidence="4 5" key="1">
    <citation type="submission" date="2024-09" db="EMBL/GenBank/DDBJ databases">
        <authorList>
            <person name="Sun Q."/>
            <person name="Mori K."/>
        </authorList>
    </citation>
    <scope>NUCLEOTIDE SEQUENCE [LARGE SCALE GENOMIC DNA]</scope>
    <source>
        <strain evidence="4 5">NCAIM B.02604</strain>
    </source>
</reference>
<dbReference type="Gene3D" id="3.40.50.720">
    <property type="entry name" value="NAD(P)-binding Rossmann-like Domain"/>
    <property type="match status" value="2"/>
</dbReference>
<evidence type="ECO:0000313" key="5">
    <source>
        <dbReference type="Proteomes" id="UP001589862"/>
    </source>
</evidence>